<evidence type="ECO:0000256" key="6">
    <source>
        <dbReference type="ARBA" id="ARBA00023125"/>
    </source>
</evidence>
<dbReference type="InParanoid" id="A0A672UBS3"/>
<keyword evidence="5" id="KW-0805">Transcription regulation</keyword>
<evidence type="ECO:0000256" key="4">
    <source>
        <dbReference type="ARBA" id="ARBA00022833"/>
    </source>
</evidence>
<reference evidence="12 13" key="1">
    <citation type="submission" date="2019-11" db="EMBL/GenBank/DDBJ databases">
        <title>Strigops habroptila (kakapo) genome, bStrHab1, primary haplotype, v2.</title>
        <authorList>
            <person name="Jarvis E.D."/>
            <person name="Howard J."/>
            <person name="Rhie A."/>
            <person name="Phillippy A."/>
            <person name="Korlach J."/>
            <person name="Digby A."/>
            <person name="Iorns D."/>
            <person name="Eason D."/>
            <person name="Robertson B."/>
            <person name="Raemaekers T."/>
            <person name="Howe K."/>
            <person name="Lewin H."/>
            <person name="Damas J."/>
            <person name="Hastie A."/>
            <person name="Tracey A."/>
            <person name="Chow W."/>
            <person name="Fedrigo O."/>
        </authorList>
    </citation>
    <scope>NUCLEOTIDE SEQUENCE [LARGE SCALE GENOMIC DNA]</scope>
</reference>
<protein>
    <submittedName>
        <fullName evidence="12">Zinc finger protein 395</fullName>
    </submittedName>
</protein>
<dbReference type="Proteomes" id="UP000472266">
    <property type="component" value="Chromosome 7"/>
</dbReference>
<evidence type="ECO:0000313" key="12">
    <source>
        <dbReference type="Ensembl" id="ENSSHBP00005011743.1"/>
    </source>
</evidence>
<evidence type="ECO:0000313" key="13">
    <source>
        <dbReference type="Proteomes" id="UP000472266"/>
    </source>
</evidence>
<feature type="region of interest" description="Disordered" evidence="10">
    <location>
        <begin position="1"/>
        <end position="70"/>
    </location>
</feature>
<evidence type="ECO:0000256" key="5">
    <source>
        <dbReference type="ARBA" id="ARBA00023015"/>
    </source>
</evidence>
<reference evidence="12" key="3">
    <citation type="submission" date="2025-09" db="UniProtKB">
        <authorList>
            <consortium name="Ensembl"/>
        </authorList>
    </citation>
    <scope>IDENTIFICATION</scope>
</reference>
<dbReference type="PROSITE" id="PS50157">
    <property type="entry name" value="ZINC_FINGER_C2H2_2"/>
    <property type="match status" value="1"/>
</dbReference>
<dbReference type="GeneTree" id="ENSGT00940000157136"/>
<dbReference type="InterPro" id="IPR013087">
    <property type="entry name" value="Znf_C2H2_type"/>
</dbReference>
<keyword evidence="6" id="KW-0238">DNA-binding</keyword>
<feature type="compositionally biased region" description="Low complexity" evidence="10">
    <location>
        <begin position="289"/>
        <end position="306"/>
    </location>
</feature>
<feature type="domain" description="C2H2-type" evidence="11">
    <location>
        <begin position="360"/>
        <end position="390"/>
    </location>
</feature>
<keyword evidence="7" id="KW-0804">Transcription</keyword>
<dbReference type="Pfam" id="PF15997">
    <property type="entry name" value="DUF4772"/>
    <property type="match status" value="1"/>
</dbReference>
<dbReference type="GO" id="GO:0016607">
    <property type="term" value="C:nuclear speck"/>
    <property type="evidence" value="ECO:0007669"/>
    <property type="project" value="Ensembl"/>
</dbReference>
<keyword evidence="13" id="KW-1185">Reference proteome</keyword>
<dbReference type="InterPro" id="IPR052253">
    <property type="entry name" value="CR1/CR2-DNA-binding_regulator"/>
</dbReference>
<keyword evidence="3 9" id="KW-0863">Zinc-finger</keyword>
<reference evidence="12" key="2">
    <citation type="submission" date="2025-08" db="UniProtKB">
        <authorList>
            <consortium name="Ensembl"/>
        </authorList>
    </citation>
    <scope>IDENTIFICATION</scope>
</reference>
<dbReference type="GO" id="GO:0008270">
    <property type="term" value="F:zinc ion binding"/>
    <property type="evidence" value="ECO:0007669"/>
    <property type="project" value="UniProtKB-KW"/>
</dbReference>
<evidence type="ECO:0000256" key="3">
    <source>
        <dbReference type="ARBA" id="ARBA00022771"/>
    </source>
</evidence>
<comment type="subcellular location">
    <subcellularLocation>
        <location evidence="1">Nucleus</location>
    </subcellularLocation>
</comment>
<evidence type="ECO:0000256" key="9">
    <source>
        <dbReference type="PROSITE-ProRule" id="PRU00042"/>
    </source>
</evidence>
<dbReference type="PANTHER" id="PTHR13006">
    <property type="entry name" value="PAPILLOMAVIRUS REGULATORY FACTOR PRF-1"/>
    <property type="match status" value="1"/>
</dbReference>
<dbReference type="OMA" id="DHDYQRK"/>
<name>A0A672UBS3_STRHB</name>
<dbReference type="Ensembl" id="ENSSHBT00005014162.1">
    <property type="protein sequence ID" value="ENSSHBP00005011743.1"/>
    <property type="gene ID" value="ENSSHBG00005010272.1"/>
</dbReference>
<evidence type="ECO:0000259" key="11">
    <source>
        <dbReference type="PROSITE" id="PS50157"/>
    </source>
</evidence>
<proteinExistence type="predicted"/>
<dbReference type="PANTHER" id="PTHR13006:SF6">
    <property type="entry name" value="ZINC FINGER PROTEIN 395"/>
    <property type="match status" value="1"/>
</dbReference>
<dbReference type="GO" id="GO:0005829">
    <property type="term" value="C:cytosol"/>
    <property type="evidence" value="ECO:0007669"/>
    <property type="project" value="Ensembl"/>
</dbReference>
<keyword evidence="2" id="KW-0479">Metal-binding</keyword>
<accession>A0A672UBS3</accession>
<organism evidence="12 13">
    <name type="scientific">Strigops habroptila</name>
    <name type="common">Kakapo</name>
    <dbReference type="NCBI Taxonomy" id="2489341"/>
    <lineage>
        <taxon>Eukaryota</taxon>
        <taxon>Metazoa</taxon>
        <taxon>Chordata</taxon>
        <taxon>Craniata</taxon>
        <taxon>Vertebrata</taxon>
        <taxon>Euteleostomi</taxon>
        <taxon>Archelosauria</taxon>
        <taxon>Archosauria</taxon>
        <taxon>Dinosauria</taxon>
        <taxon>Saurischia</taxon>
        <taxon>Theropoda</taxon>
        <taxon>Coelurosauria</taxon>
        <taxon>Aves</taxon>
        <taxon>Neognathae</taxon>
        <taxon>Neoaves</taxon>
        <taxon>Telluraves</taxon>
        <taxon>Australaves</taxon>
        <taxon>Psittaciformes</taxon>
        <taxon>Psittacidae</taxon>
        <taxon>Strigops</taxon>
    </lineage>
</organism>
<dbReference type="GO" id="GO:0000978">
    <property type="term" value="F:RNA polymerase II cis-regulatory region sequence-specific DNA binding"/>
    <property type="evidence" value="ECO:0007669"/>
    <property type="project" value="Ensembl"/>
</dbReference>
<sequence>MRPPSPAFPLQRTGSAGIPRAGLGLGGGGVHLKGAAEPMRRKGPSMWGGCLHQPGPGSFNPAGGEARSGAPRTLVSEMASVLSRRLGKRSLLGTRVSTPGALADGVLVATQIPGLQTDLGRVSACAAPQEDGSCALLAEDCSQTPRLPSPSCQQLCAGQQVLITYNGQECTGFVEQHNTLSDKMKVLMPEQGLQACWRVQDVPPAALQPPTLPAAGGPTPAELLQRSVSSNIDVPKRKADAAVEMDEMVAAMVLTSLSCSPVVQSPPAGESGIPPSRAVCDPWKESGDVSDSGSSTTSGHWSGGSDISTPSPPYPAGSPKYSSESMSSPQVDDGFETDSDPFLLDEPAPRKRKNSVKVMYKCLWPSCGKVLRSIVGIKRHVKTQHLGDSADSDQRKREEDFYYTEVQVKEEPAPEVAATTSPISTSAPIIIQQALAKPEALLVEQPVLEPALASSALSQSAPSSFWHIQADHAYQALPSIQIPVSPHIFTSISWATATSTLPSLSPVRSRSLSFSEPQPPTPMLKSHLIVASPPRVSIGTRKVRGEAKKCRKVYGIEHRDQWCTACRWKKACQRFLD</sequence>
<dbReference type="PROSITE" id="PS00028">
    <property type="entry name" value="ZINC_FINGER_C2H2_1"/>
    <property type="match status" value="1"/>
</dbReference>
<gene>
    <name evidence="12" type="primary">ZNF395</name>
</gene>
<keyword evidence="8" id="KW-0539">Nucleus</keyword>
<evidence type="ECO:0000256" key="2">
    <source>
        <dbReference type="ARBA" id="ARBA00022723"/>
    </source>
</evidence>
<dbReference type="AlphaFoldDB" id="A0A672UBS3"/>
<dbReference type="GO" id="GO:0001228">
    <property type="term" value="F:DNA-binding transcription activator activity, RNA polymerase II-specific"/>
    <property type="evidence" value="ECO:0007669"/>
    <property type="project" value="Ensembl"/>
</dbReference>
<evidence type="ECO:0000256" key="1">
    <source>
        <dbReference type="ARBA" id="ARBA00004123"/>
    </source>
</evidence>
<dbReference type="SMART" id="SM01366">
    <property type="entry name" value="c-clamp"/>
    <property type="match status" value="1"/>
</dbReference>
<evidence type="ECO:0000256" key="7">
    <source>
        <dbReference type="ARBA" id="ARBA00023163"/>
    </source>
</evidence>
<feature type="region of interest" description="Disordered" evidence="10">
    <location>
        <begin position="262"/>
        <end position="348"/>
    </location>
</feature>
<evidence type="ECO:0000256" key="8">
    <source>
        <dbReference type="ARBA" id="ARBA00023242"/>
    </source>
</evidence>
<evidence type="ECO:0000256" key="10">
    <source>
        <dbReference type="SAM" id="MobiDB-lite"/>
    </source>
</evidence>
<dbReference type="InterPro" id="IPR031940">
    <property type="entry name" value="DUF4772"/>
</dbReference>
<keyword evidence="4" id="KW-0862">Zinc</keyword>
<feature type="compositionally biased region" description="Low complexity" evidence="10">
    <location>
        <begin position="318"/>
        <end position="328"/>
    </location>
</feature>